<dbReference type="EMBL" id="JACHJS010000001">
    <property type="protein sequence ID" value="MBB4963224.1"/>
    <property type="molecule type" value="Genomic_DNA"/>
</dbReference>
<sequence length="54" mass="6093">MAGFGQQRRRRHAVVVLVESTDVLLQLGDGDEIDRARMPQRSHYAVLGLRAFAE</sequence>
<dbReference type="RefSeq" id="WP_246446774.1">
    <property type="nucleotide sequence ID" value="NZ_BAABAI010000004.1"/>
</dbReference>
<accession>A0A7W7SYH5</accession>
<dbReference type="Proteomes" id="UP000542674">
    <property type="component" value="Unassembled WGS sequence"/>
</dbReference>
<evidence type="ECO:0000313" key="2">
    <source>
        <dbReference type="Proteomes" id="UP000542674"/>
    </source>
</evidence>
<organism evidence="1 2">
    <name type="scientific">Saccharothrix violaceirubra</name>
    <dbReference type="NCBI Taxonomy" id="413306"/>
    <lineage>
        <taxon>Bacteria</taxon>
        <taxon>Bacillati</taxon>
        <taxon>Actinomycetota</taxon>
        <taxon>Actinomycetes</taxon>
        <taxon>Pseudonocardiales</taxon>
        <taxon>Pseudonocardiaceae</taxon>
        <taxon>Saccharothrix</taxon>
    </lineage>
</organism>
<dbReference type="AlphaFoldDB" id="A0A7W7SYH5"/>
<proteinExistence type="predicted"/>
<gene>
    <name evidence="1" type="ORF">F4559_000583</name>
</gene>
<reference evidence="1 2" key="1">
    <citation type="submission" date="2020-08" db="EMBL/GenBank/DDBJ databases">
        <title>Sequencing the genomes of 1000 actinobacteria strains.</title>
        <authorList>
            <person name="Klenk H.-P."/>
        </authorList>
    </citation>
    <scope>NUCLEOTIDE SEQUENCE [LARGE SCALE GENOMIC DNA]</scope>
    <source>
        <strain evidence="1 2">DSM 45084</strain>
    </source>
</reference>
<keyword evidence="2" id="KW-1185">Reference proteome</keyword>
<comment type="caution">
    <text evidence="1">The sequence shown here is derived from an EMBL/GenBank/DDBJ whole genome shotgun (WGS) entry which is preliminary data.</text>
</comment>
<evidence type="ECO:0000313" key="1">
    <source>
        <dbReference type="EMBL" id="MBB4963224.1"/>
    </source>
</evidence>
<protein>
    <submittedName>
        <fullName evidence="1">Uncharacterized protein</fullName>
    </submittedName>
</protein>
<name>A0A7W7SYH5_9PSEU</name>